<proteinExistence type="predicted"/>
<name>A0A875RUQ9_EENNA</name>
<dbReference type="AlphaFoldDB" id="A0A875RUQ9"/>
<dbReference type="GeneID" id="62195584"/>
<dbReference type="RefSeq" id="XP_038778412.1">
    <property type="nucleotide sequence ID" value="XM_038922484.1"/>
</dbReference>
<dbReference type="KEGG" id="bnn:FOA43_002183"/>
<gene>
    <name evidence="3" type="ORF">FOA43_002183</name>
</gene>
<reference evidence="3" key="1">
    <citation type="submission" date="2020-10" db="EMBL/GenBank/DDBJ databases">
        <authorList>
            <person name="Roach M.J.R."/>
        </authorList>
    </citation>
    <scope>NUCLEOTIDE SEQUENCE</scope>
    <source>
        <strain evidence="3">CBS 1945</strain>
    </source>
</reference>
<evidence type="ECO:0000313" key="3">
    <source>
        <dbReference type="EMBL" id="QPG74847.1"/>
    </source>
</evidence>
<evidence type="ECO:0000256" key="1">
    <source>
        <dbReference type="SAM" id="MobiDB-lite"/>
    </source>
</evidence>
<keyword evidence="4" id="KW-1185">Reference proteome</keyword>
<sequence length="315" mass="36355">MSFYGLRKYTRKIQNALTGYSDLENLIRESTNTDTWGPTSQQKRQLSNWILSYTSFDQGIDFNDIDLAQNVDPQYTHQISQYTINFITDRILEYSQHKRGDSIYQKLKKNLVTKGYEFQIIVKCLNLLEYLLLNCFRLQGSTTTFDIADDMRMHLSVIDKLKSYHAKIAYDGLVLVHEKQVRQLADHLSRLLQDDGLLQKEREKFHPDIKTTGDNYVDQAEELEDENGWADQFGDLQSADEGVDEQKPPIVDLLSDFNGLEISQLQTTEPLPNVSNSIPVHQISSEDHPTPVKTSPKQRDLFDDLLSDFKSTNPR</sequence>
<protein>
    <recommendedName>
        <fullName evidence="2">ENTH domain-containing protein</fullName>
    </recommendedName>
</protein>
<evidence type="ECO:0000313" key="4">
    <source>
        <dbReference type="Proteomes" id="UP000662931"/>
    </source>
</evidence>
<feature type="region of interest" description="Disordered" evidence="1">
    <location>
        <begin position="268"/>
        <end position="315"/>
    </location>
</feature>
<evidence type="ECO:0000259" key="2">
    <source>
        <dbReference type="Pfam" id="PF01417"/>
    </source>
</evidence>
<dbReference type="Gene3D" id="1.25.40.90">
    <property type="match status" value="1"/>
</dbReference>
<dbReference type="Proteomes" id="UP000662931">
    <property type="component" value="Chromosome 2"/>
</dbReference>
<feature type="compositionally biased region" description="Polar residues" evidence="1">
    <location>
        <begin position="268"/>
        <end position="283"/>
    </location>
</feature>
<dbReference type="InterPro" id="IPR008942">
    <property type="entry name" value="ENTH_VHS"/>
</dbReference>
<organism evidence="3 4">
    <name type="scientific">Eeniella nana</name>
    <name type="common">Yeast</name>
    <name type="synonym">Brettanomyces nanus</name>
    <dbReference type="NCBI Taxonomy" id="13502"/>
    <lineage>
        <taxon>Eukaryota</taxon>
        <taxon>Fungi</taxon>
        <taxon>Dikarya</taxon>
        <taxon>Ascomycota</taxon>
        <taxon>Saccharomycotina</taxon>
        <taxon>Pichiomycetes</taxon>
        <taxon>Pichiales</taxon>
        <taxon>Pichiaceae</taxon>
        <taxon>Brettanomyces</taxon>
    </lineage>
</organism>
<dbReference type="EMBL" id="CP064813">
    <property type="protein sequence ID" value="QPG74847.1"/>
    <property type="molecule type" value="Genomic_DNA"/>
</dbReference>
<dbReference type="OrthoDB" id="4033880at2759"/>
<dbReference type="InterPro" id="IPR013809">
    <property type="entry name" value="ENTH"/>
</dbReference>
<accession>A0A875RUQ9</accession>
<dbReference type="Pfam" id="PF01417">
    <property type="entry name" value="ENTH"/>
    <property type="match status" value="1"/>
</dbReference>
<feature type="domain" description="ENTH" evidence="2">
    <location>
        <begin position="91"/>
        <end position="197"/>
    </location>
</feature>
<dbReference type="SUPFAM" id="SSF48464">
    <property type="entry name" value="ENTH/VHS domain"/>
    <property type="match status" value="2"/>
</dbReference>